<dbReference type="EMBL" id="JRWP01000008">
    <property type="protein sequence ID" value="KGY09216.1"/>
    <property type="molecule type" value="Genomic_DNA"/>
</dbReference>
<dbReference type="GO" id="GO:0046872">
    <property type="term" value="F:metal ion binding"/>
    <property type="evidence" value="ECO:0007669"/>
    <property type="project" value="UniProtKB-UniRule"/>
</dbReference>
<keyword evidence="6 9" id="KW-0521">NADP</keyword>
<gene>
    <name evidence="10" type="primary">ppnK</name>
    <name evidence="9" type="synonym">nadK</name>
    <name evidence="10" type="ORF">NM06_08120</name>
</gene>
<keyword evidence="7 9" id="KW-0520">NAD</keyword>
<dbReference type="GO" id="GO:0006741">
    <property type="term" value="P:NADP+ biosynthetic process"/>
    <property type="evidence" value="ECO:0007669"/>
    <property type="project" value="UniProtKB-UniRule"/>
</dbReference>
<comment type="subcellular location">
    <subcellularLocation>
        <location evidence="9">Cytoplasm</location>
    </subcellularLocation>
</comment>
<accession>A0A0A5I0B3</accession>
<dbReference type="EC" id="2.7.1.23" evidence="9"/>
<dbReference type="Proteomes" id="UP000030451">
    <property type="component" value="Unassembled WGS sequence"/>
</dbReference>
<evidence type="ECO:0000313" key="10">
    <source>
        <dbReference type="EMBL" id="KGY09216.1"/>
    </source>
</evidence>
<dbReference type="InterPro" id="IPR017438">
    <property type="entry name" value="ATP-NAD_kinase_N"/>
</dbReference>
<dbReference type="Gene3D" id="2.60.200.30">
    <property type="entry name" value="Probable inorganic polyphosphate/atp-NAD kinase, domain 2"/>
    <property type="match status" value="1"/>
</dbReference>
<proteinExistence type="inferred from homology"/>
<dbReference type="SUPFAM" id="SSF111331">
    <property type="entry name" value="NAD kinase/diacylglycerol kinase-like"/>
    <property type="match status" value="1"/>
</dbReference>
<evidence type="ECO:0000256" key="3">
    <source>
        <dbReference type="ARBA" id="ARBA00022741"/>
    </source>
</evidence>
<dbReference type="AlphaFoldDB" id="A0A0A5I0B3"/>
<protein>
    <recommendedName>
        <fullName evidence="9">NAD kinase</fullName>
        <ecNumber evidence="9">2.7.1.23</ecNumber>
    </recommendedName>
    <alternativeName>
        <fullName evidence="9">ATP-dependent NAD kinase</fullName>
    </alternativeName>
</protein>
<dbReference type="HAMAP" id="MF_00361">
    <property type="entry name" value="NAD_kinase"/>
    <property type="match status" value="1"/>
</dbReference>
<comment type="function">
    <text evidence="9">Involved in the regulation of the intracellular balance of NAD and NADP, and is a key enzyme in the biosynthesis of NADP. Catalyzes specifically the phosphorylation on 2'-hydroxyl of the adenosine moiety of NAD to yield NADP.</text>
</comment>
<dbReference type="FunFam" id="2.60.200.30:FF:000001">
    <property type="entry name" value="NAD kinase"/>
    <property type="match status" value="1"/>
</dbReference>
<dbReference type="GO" id="GO:0005524">
    <property type="term" value="F:ATP binding"/>
    <property type="evidence" value="ECO:0007669"/>
    <property type="project" value="UniProtKB-KW"/>
</dbReference>
<feature type="binding site" evidence="9">
    <location>
        <position position="176"/>
    </location>
    <ligand>
        <name>NAD(+)</name>
        <dbReference type="ChEBI" id="CHEBI:57540"/>
    </ligand>
</feature>
<keyword evidence="1 9" id="KW-0963">Cytoplasm</keyword>
<keyword evidence="2 9" id="KW-0808">Transferase</keyword>
<dbReference type="GO" id="GO:0019674">
    <property type="term" value="P:NAD+ metabolic process"/>
    <property type="evidence" value="ECO:0007669"/>
    <property type="project" value="InterPro"/>
</dbReference>
<evidence type="ECO:0000256" key="2">
    <source>
        <dbReference type="ARBA" id="ARBA00022679"/>
    </source>
</evidence>
<feature type="active site" description="Proton acceptor" evidence="9">
    <location>
        <position position="74"/>
    </location>
</feature>
<comment type="caution">
    <text evidence="9">Lacks conserved residue(s) required for the propagation of feature annotation.</text>
</comment>
<evidence type="ECO:0000256" key="7">
    <source>
        <dbReference type="ARBA" id="ARBA00023027"/>
    </source>
</evidence>
<dbReference type="InterPro" id="IPR016064">
    <property type="entry name" value="NAD/diacylglycerol_kinase_sf"/>
</dbReference>
<feature type="binding site" evidence="9">
    <location>
        <begin position="74"/>
        <end position="75"/>
    </location>
    <ligand>
        <name>NAD(+)</name>
        <dbReference type="ChEBI" id="CHEBI:57540"/>
    </ligand>
</feature>
<feature type="binding site" evidence="9">
    <location>
        <position position="159"/>
    </location>
    <ligand>
        <name>NAD(+)</name>
        <dbReference type="ChEBI" id="CHEBI:57540"/>
    </ligand>
</feature>
<dbReference type="Gene3D" id="3.40.50.10330">
    <property type="entry name" value="Probable inorganic polyphosphate/atp-NAD kinase, domain 1"/>
    <property type="match status" value="1"/>
</dbReference>
<dbReference type="RefSeq" id="WP_005471457.1">
    <property type="nucleotide sequence ID" value="NZ_JRWP01000008.1"/>
</dbReference>
<keyword evidence="4 9" id="KW-0418">Kinase</keyword>
<sequence>MKKPFQVIAIIGKPRNQQAIQTHRELYTWLKSEGYQVFIDDRLIEILDDVPKEDFASLIQLGKAADLAIVVGGDGNMLGAARVLSRFDISVIGVNRGNLGFLTDLNPEDFQTALKAVLDGEFIQEERFLLEAEVHRHGQVKSHNAALNEAVLHPGQVAHMIEFEVYIDDSFAFSLRADGLIVSTPTGSTAYSLSGGGPILSPSLNAISLVPMFPHTLSSRPLVVDGNRRIKLVVSPDNRGTQEVGCDGQVSLPVSPGDEVHVYQSPNVLKLIHPKNYSYYHVLRNKLGWSSRLF</sequence>
<evidence type="ECO:0000256" key="9">
    <source>
        <dbReference type="HAMAP-Rule" id="MF_00361"/>
    </source>
</evidence>
<dbReference type="NCBIfam" id="NF002306">
    <property type="entry name" value="PRK01231.1"/>
    <property type="match status" value="1"/>
</dbReference>
<dbReference type="PANTHER" id="PTHR20275">
    <property type="entry name" value="NAD KINASE"/>
    <property type="match status" value="1"/>
</dbReference>
<evidence type="ECO:0000313" key="11">
    <source>
        <dbReference type="Proteomes" id="UP000030451"/>
    </source>
</evidence>
<organism evidence="10 11">
    <name type="scientific">Photobacterium sp. (strain ATCC 43367)</name>
    <dbReference type="NCBI Taxonomy" id="379097"/>
    <lineage>
        <taxon>Bacteria</taxon>
        <taxon>Pseudomonadati</taxon>
        <taxon>Pseudomonadota</taxon>
        <taxon>Gammaproteobacteria</taxon>
        <taxon>Vibrionales</taxon>
        <taxon>Vibrionaceae</taxon>
        <taxon>Vibrio</taxon>
        <taxon>Vibrio oreintalis group</taxon>
    </lineage>
</organism>
<evidence type="ECO:0000256" key="8">
    <source>
        <dbReference type="ARBA" id="ARBA00047925"/>
    </source>
</evidence>
<keyword evidence="3 9" id="KW-0547">Nucleotide-binding</keyword>
<comment type="cofactor">
    <cofactor evidence="9">
        <name>a divalent metal cation</name>
        <dbReference type="ChEBI" id="CHEBI:60240"/>
    </cofactor>
</comment>
<comment type="caution">
    <text evidence="10">The sequence shown here is derived from an EMBL/GenBank/DDBJ whole genome shotgun (WGS) entry which is preliminary data.</text>
</comment>
<dbReference type="GO" id="GO:0005737">
    <property type="term" value="C:cytoplasm"/>
    <property type="evidence" value="ECO:0007669"/>
    <property type="project" value="UniProtKB-SubCell"/>
</dbReference>
<reference evidence="10 11" key="1">
    <citation type="submission" date="2014-10" db="EMBL/GenBank/DDBJ databases">
        <title>Genome sequencing of Vibrio sinaloensis T08.</title>
        <authorList>
            <person name="Chan K.-G."/>
            <person name="Mohamad N.I."/>
        </authorList>
    </citation>
    <scope>NUCLEOTIDE SEQUENCE [LARGE SCALE GENOMIC DNA]</scope>
    <source>
        <strain evidence="10 11">T08</strain>
    </source>
</reference>
<dbReference type="GO" id="GO:0003951">
    <property type="term" value="F:NAD+ kinase activity"/>
    <property type="evidence" value="ECO:0007669"/>
    <property type="project" value="UniProtKB-UniRule"/>
</dbReference>
<keyword evidence="5 9" id="KW-0067">ATP-binding</keyword>
<evidence type="ECO:0000256" key="1">
    <source>
        <dbReference type="ARBA" id="ARBA00022490"/>
    </source>
</evidence>
<dbReference type="InterPro" id="IPR017437">
    <property type="entry name" value="ATP-NAD_kinase_PpnK-typ_C"/>
</dbReference>
<feature type="binding site" evidence="9">
    <location>
        <position position="249"/>
    </location>
    <ligand>
        <name>NAD(+)</name>
        <dbReference type="ChEBI" id="CHEBI:57540"/>
    </ligand>
</feature>
<evidence type="ECO:0000256" key="4">
    <source>
        <dbReference type="ARBA" id="ARBA00022777"/>
    </source>
</evidence>
<comment type="catalytic activity">
    <reaction evidence="8 9">
        <text>NAD(+) + ATP = ADP + NADP(+) + H(+)</text>
        <dbReference type="Rhea" id="RHEA:18629"/>
        <dbReference type="ChEBI" id="CHEBI:15378"/>
        <dbReference type="ChEBI" id="CHEBI:30616"/>
        <dbReference type="ChEBI" id="CHEBI:57540"/>
        <dbReference type="ChEBI" id="CHEBI:58349"/>
        <dbReference type="ChEBI" id="CHEBI:456216"/>
        <dbReference type="EC" id="2.7.1.23"/>
    </reaction>
</comment>
<dbReference type="InterPro" id="IPR002504">
    <property type="entry name" value="NADK"/>
</dbReference>
<feature type="binding site" evidence="9">
    <location>
        <begin position="189"/>
        <end position="194"/>
    </location>
    <ligand>
        <name>NAD(+)</name>
        <dbReference type="ChEBI" id="CHEBI:57540"/>
    </ligand>
</feature>
<comment type="similarity">
    <text evidence="9">Belongs to the NAD kinase family.</text>
</comment>
<dbReference type="Pfam" id="PF01513">
    <property type="entry name" value="NAD_kinase"/>
    <property type="match status" value="1"/>
</dbReference>
<feature type="binding site" evidence="9">
    <location>
        <position position="178"/>
    </location>
    <ligand>
        <name>NAD(+)</name>
        <dbReference type="ChEBI" id="CHEBI:57540"/>
    </ligand>
</feature>
<dbReference type="NCBIfam" id="NF002893">
    <property type="entry name" value="PRK03378.1"/>
    <property type="match status" value="1"/>
</dbReference>
<name>A0A0A5I0B3_PHOS4</name>
<evidence type="ECO:0000256" key="5">
    <source>
        <dbReference type="ARBA" id="ARBA00022840"/>
    </source>
</evidence>
<dbReference type="PANTHER" id="PTHR20275:SF0">
    <property type="entry name" value="NAD KINASE"/>
    <property type="match status" value="1"/>
</dbReference>
<feature type="binding site" evidence="9">
    <location>
        <begin position="148"/>
        <end position="149"/>
    </location>
    <ligand>
        <name>NAD(+)</name>
        <dbReference type="ChEBI" id="CHEBI:57540"/>
    </ligand>
</feature>
<dbReference type="STRING" id="379097.SE23_02170"/>
<dbReference type="Pfam" id="PF20143">
    <property type="entry name" value="NAD_kinase_C"/>
    <property type="match status" value="1"/>
</dbReference>
<dbReference type="GO" id="GO:0051287">
    <property type="term" value="F:NAD binding"/>
    <property type="evidence" value="ECO:0007669"/>
    <property type="project" value="UniProtKB-ARBA"/>
</dbReference>
<dbReference type="OrthoDB" id="9774737at2"/>
<evidence type="ECO:0000256" key="6">
    <source>
        <dbReference type="ARBA" id="ARBA00022857"/>
    </source>
</evidence>